<dbReference type="AlphaFoldDB" id="A0AAJ7E9U8"/>
<dbReference type="Gene3D" id="3.30.420.10">
    <property type="entry name" value="Ribonuclease H-like superfamily/Ribonuclease H"/>
    <property type="match status" value="1"/>
</dbReference>
<dbReference type="InterPro" id="IPR012337">
    <property type="entry name" value="RNaseH-like_sf"/>
</dbReference>
<dbReference type="Proteomes" id="UP000694872">
    <property type="component" value="Unplaced"/>
</dbReference>
<sequence length="317" mass="35715">MGQLPEARVTPSRPFLRSGVDYAGPINIRPTKGRGYHSTKGYICLFVCMATKAIHLEVVSDMTAQSFLAAFKRFVARRGHVAEIWNDNGTTFVGSAKELKALFNAERSTIAPEIAEWCATNSTGWHFIPPHSPNFGGLWEAGVKSTKHHLRRIVGNSTLTFEEMTTLLSQIEACLNSRPISQLPTYPDDPYPLTPGHFLVGEPLVVVPDRNYEDTNISSLKRWHLTQRMLQDFWRKWSQEYLTQLQHRYKWTDQVAAPKIGDVILVREDDLPPAKWLFGVITEKHTGLDGLTRVVSVRCKGSVIKRPLSKLVVLPVA</sequence>
<dbReference type="SUPFAM" id="SSF53098">
    <property type="entry name" value="Ribonuclease H-like"/>
    <property type="match status" value="1"/>
</dbReference>
<reference evidence="2" key="1">
    <citation type="submission" date="2025-08" db="UniProtKB">
        <authorList>
            <consortium name="RefSeq"/>
        </authorList>
    </citation>
    <scope>IDENTIFICATION</scope>
</reference>
<dbReference type="GeneID" id="106118494"/>
<accession>A0AAJ7E9U8</accession>
<gene>
    <name evidence="2" type="primary">LOC106118494</name>
</gene>
<feature type="domain" description="Integrase catalytic" evidence="1">
    <location>
        <begin position="10"/>
        <end position="203"/>
    </location>
</feature>
<dbReference type="PROSITE" id="PS50994">
    <property type="entry name" value="INTEGRASE"/>
    <property type="match status" value="1"/>
</dbReference>
<protein>
    <submittedName>
        <fullName evidence="2">Uncharacterized protein LOC106118494</fullName>
    </submittedName>
</protein>
<dbReference type="PANTHER" id="PTHR47331">
    <property type="entry name" value="PHD-TYPE DOMAIN-CONTAINING PROTEIN"/>
    <property type="match status" value="1"/>
</dbReference>
<organism evidence="2">
    <name type="scientific">Papilio xuthus</name>
    <name type="common">Asian swallowtail butterfly</name>
    <dbReference type="NCBI Taxonomy" id="66420"/>
    <lineage>
        <taxon>Eukaryota</taxon>
        <taxon>Metazoa</taxon>
        <taxon>Ecdysozoa</taxon>
        <taxon>Arthropoda</taxon>
        <taxon>Hexapoda</taxon>
        <taxon>Insecta</taxon>
        <taxon>Pterygota</taxon>
        <taxon>Neoptera</taxon>
        <taxon>Endopterygota</taxon>
        <taxon>Lepidoptera</taxon>
        <taxon>Glossata</taxon>
        <taxon>Ditrysia</taxon>
        <taxon>Papilionoidea</taxon>
        <taxon>Papilionidae</taxon>
        <taxon>Papilioninae</taxon>
        <taxon>Papilio</taxon>
    </lineage>
</organism>
<dbReference type="PANTHER" id="PTHR47331:SF1">
    <property type="entry name" value="GAG-LIKE PROTEIN"/>
    <property type="match status" value="1"/>
</dbReference>
<dbReference type="InterPro" id="IPR001584">
    <property type="entry name" value="Integrase_cat-core"/>
</dbReference>
<dbReference type="InterPro" id="IPR040676">
    <property type="entry name" value="DUF5641"/>
</dbReference>
<evidence type="ECO:0000259" key="1">
    <source>
        <dbReference type="PROSITE" id="PS50994"/>
    </source>
</evidence>
<name>A0AAJ7E9U8_PAPXU</name>
<evidence type="ECO:0000313" key="2">
    <source>
        <dbReference type="RefSeq" id="XP_013168607.1"/>
    </source>
</evidence>
<dbReference type="RefSeq" id="XP_013168607.1">
    <property type="nucleotide sequence ID" value="XM_013313153.1"/>
</dbReference>
<dbReference type="KEGG" id="pxu:106118494"/>
<proteinExistence type="predicted"/>
<dbReference type="InterPro" id="IPR036397">
    <property type="entry name" value="RNaseH_sf"/>
</dbReference>
<dbReference type="GO" id="GO:0015074">
    <property type="term" value="P:DNA integration"/>
    <property type="evidence" value="ECO:0007669"/>
    <property type="project" value="InterPro"/>
</dbReference>
<dbReference type="GO" id="GO:0003676">
    <property type="term" value="F:nucleic acid binding"/>
    <property type="evidence" value="ECO:0007669"/>
    <property type="project" value="InterPro"/>
</dbReference>
<dbReference type="Pfam" id="PF18701">
    <property type="entry name" value="DUF5641"/>
    <property type="match status" value="1"/>
</dbReference>